<dbReference type="InterPro" id="IPR007094">
    <property type="entry name" value="RNA-dir_pol_PSvirus"/>
</dbReference>
<dbReference type="PROSITE" id="PS50507">
    <property type="entry name" value="RDRP_SSRNA_POS"/>
    <property type="match status" value="1"/>
</dbReference>
<dbReference type="Pfam" id="PF00680">
    <property type="entry name" value="RdRP_1"/>
    <property type="match status" value="1"/>
</dbReference>
<organism evidence="12 13">
    <name type="scientific">Marine RNA virus SF-2</name>
    <dbReference type="NCBI Taxonomy" id="1416631"/>
    <lineage>
        <taxon>Viruses</taxon>
        <taxon>Riboviria</taxon>
        <taxon>Orthornavirae</taxon>
        <taxon>Pisuviricota</taxon>
        <taxon>Pisoniviricetes</taxon>
        <taxon>Picornavirales</taxon>
        <taxon>Marnaviridae</taxon>
        <taxon>Locarnavirus</taxon>
        <taxon>Locarnavirus derisii</taxon>
        <taxon>Sanfarnavirus 2</taxon>
    </lineage>
</organism>
<dbReference type="InterPro" id="IPR001205">
    <property type="entry name" value="RNA-dir_pol_C"/>
</dbReference>
<dbReference type="InterPro" id="IPR014759">
    <property type="entry name" value="Helicase_SF3_ssRNA_vir"/>
</dbReference>
<dbReference type="InterPro" id="IPR027417">
    <property type="entry name" value="P-loop_NTPase"/>
</dbReference>
<keyword evidence="6" id="KW-0378">Hydrolase</keyword>
<evidence type="ECO:0000313" key="12">
    <source>
        <dbReference type="EMBL" id="AGZ83339.2"/>
    </source>
</evidence>
<evidence type="ECO:0000256" key="4">
    <source>
        <dbReference type="ARBA" id="ARBA00022695"/>
    </source>
</evidence>
<reference evidence="12 13" key="1">
    <citation type="journal article" date="2015" name="Genome Announc.">
        <title>Draft Genome Sequences of Marine RNA Viruses SF-1, SF-2, and SF-3 Recovered from San Francisco Wastewater.</title>
        <authorList>
            <person name="Greninger A.L."/>
            <person name="DeRisi J.L."/>
        </authorList>
    </citation>
    <scope>NUCLEOTIDE SEQUENCE [LARGE SCALE GENOMIC DNA]</scope>
</reference>
<dbReference type="InterPro" id="IPR043128">
    <property type="entry name" value="Rev_trsase/Diguanyl_cyclase"/>
</dbReference>
<evidence type="ECO:0000256" key="5">
    <source>
        <dbReference type="ARBA" id="ARBA00022741"/>
    </source>
</evidence>
<dbReference type="GO" id="GO:0039694">
    <property type="term" value="P:viral RNA genome replication"/>
    <property type="evidence" value="ECO:0007669"/>
    <property type="project" value="InterPro"/>
</dbReference>
<dbReference type="Proteomes" id="UP000297165">
    <property type="component" value="Segment"/>
</dbReference>
<dbReference type="KEGG" id="vg:40526630"/>
<keyword evidence="5" id="KW-0547">Nucleotide-binding</keyword>
<feature type="domain" description="RdRp catalytic" evidence="10">
    <location>
        <begin position="1446"/>
        <end position="1574"/>
    </location>
</feature>
<keyword evidence="1" id="KW-0696">RNA-directed RNA polymerase</keyword>
<dbReference type="SUPFAM" id="SSF56672">
    <property type="entry name" value="DNA/RNA polymerases"/>
    <property type="match status" value="1"/>
</dbReference>
<keyword evidence="7" id="KW-0788">Thiol protease</keyword>
<dbReference type="GO" id="GO:0008234">
    <property type="term" value="F:cysteine-type peptidase activity"/>
    <property type="evidence" value="ECO:0007669"/>
    <property type="project" value="UniProtKB-KW"/>
</dbReference>
<keyword evidence="9" id="KW-0693">Viral RNA replication</keyword>
<feature type="domain" description="SF3 helicase" evidence="11">
    <location>
        <begin position="455"/>
        <end position="628"/>
    </location>
</feature>
<keyword evidence="2" id="KW-0645">Protease</keyword>
<dbReference type="PROSITE" id="PS51218">
    <property type="entry name" value="SF3_HELICASE_2"/>
    <property type="match status" value="1"/>
</dbReference>
<evidence type="ECO:0000259" key="11">
    <source>
        <dbReference type="PROSITE" id="PS51218"/>
    </source>
</evidence>
<evidence type="ECO:0000256" key="7">
    <source>
        <dbReference type="ARBA" id="ARBA00022807"/>
    </source>
</evidence>
<dbReference type="GO" id="GO:0003723">
    <property type="term" value="F:RNA binding"/>
    <property type="evidence" value="ECO:0007669"/>
    <property type="project" value="InterPro"/>
</dbReference>
<evidence type="ECO:0000256" key="9">
    <source>
        <dbReference type="ARBA" id="ARBA00022953"/>
    </source>
</evidence>
<dbReference type="GO" id="GO:0006351">
    <property type="term" value="P:DNA-templated transcription"/>
    <property type="evidence" value="ECO:0007669"/>
    <property type="project" value="InterPro"/>
</dbReference>
<dbReference type="InterPro" id="IPR000605">
    <property type="entry name" value="Helicase_SF3_ssDNA/RNA_vir"/>
</dbReference>
<dbReference type="InterPro" id="IPR009003">
    <property type="entry name" value="Peptidase_S1_PA"/>
</dbReference>
<name>U5Y451_9VIRU</name>
<keyword evidence="8" id="KW-0067">ATP-binding</keyword>
<proteinExistence type="predicted"/>
<dbReference type="SUPFAM" id="SSF50494">
    <property type="entry name" value="Trypsin-like serine proteases"/>
    <property type="match status" value="1"/>
</dbReference>
<dbReference type="GO" id="GO:0003724">
    <property type="term" value="F:RNA helicase activity"/>
    <property type="evidence" value="ECO:0007669"/>
    <property type="project" value="InterPro"/>
</dbReference>
<evidence type="ECO:0000256" key="2">
    <source>
        <dbReference type="ARBA" id="ARBA00022670"/>
    </source>
</evidence>
<evidence type="ECO:0000256" key="1">
    <source>
        <dbReference type="ARBA" id="ARBA00022484"/>
    </source>
</evidence>
<dbReference type="GO" id="GO:0006508">
    <property type="term" value="P:proteolysis"/>
    <property type="evidence" value="ECO:0007669"/>
    <property type="project" value="UniProtKB-KW"/>
</dbReference>
<keyword evidence="13" id="KW-1185">Reference proteome</keyword>
<sequence length="1725" mass="195597">MNTIQFARGLRLAKVAPHVMLGSDTDCVPVRRSQVKPVTVTHSPVVRVYIQKGLTRTVHTFFTVHEVYALVRERLAKLQGPSWCRNHFKIAVTYRGRLLADRAVGLVEYGIRDGETLHVEVSGALCGGAPAGMLVGGDFYPNVVDTWCARKKARSRKLDTFTRLSHEFAPTDRQRKVVVRRERSLEERAEEQFEKVRLEVQASNDYMATAQSFVRTLDNAFDTDFVKMMEDVLVFMMLLSRARAKTDIMLAVLVFVKLRTSHALVADAMASITTLVDALFAEDGPQIQALEDHVTSFRDMMGKWEESKETVIGKKYLKLMKYLVSFGVFSCIGVKPTEKNLKRSADMNESVNHADFLYCVVDTLSFTLQRGLMFARTGEWSVFLHGPKTYAAWFDKCLDVKRKAYSMGNLEAQGTDYFSFVAQIKECIEEGHAIVKFASRDLKSELKAAKFMLHEILMIEASVLTKKSAQQERRAPFAVLLHGESSVAKSMFQKMLFYYYGKLMNLPTGDDYKFVRNPTDPFWSGFSSQVWCIFLDDVGFLNPAKATEDLSLLELIALVNNVPLVPNQADLADKGKTPVRARLVVASTNTKDMNASNYFACPLAVQRRLPWVITVTPRPEFERADAVGMIDPLKMSALDGDWPDFWTISVDKVIPAGKAGNRAMASFENVKVFGNTQDFLDWFGPVCKTFDAIQAKAMVDDCRMKDIELCQLCNRSTPKCTCVQAHNEFVIPEGYEFGQNFELDYEDGPILERKNYMFDGKSYMCHTTFYRDGVFVRDHVSPVSIRKTPEVQAVSQVDYADILNEVVERQKPRCETRVQKVTAWCITAVLKLYIRHSIVRRTADWIVSFAIVRTVIKRVIMDFVPPSEMARTFFSFVGVFVERTMTPARWRKLLLGLTATVSAWITYRKMCNWSVQGSNMSVPDTHFKKNEKENVWKRDDYQTTAFDVDPMSANYASLPTEQVVAKIRRNCARIFVGNEGQMSIPGNAFCVGGHLWVTNNHILPEDGDLTVKFKVDPDGMGASRNVTFRLEQSSIYRESGSDLAYFEIFAVDARADLTRLISSATLDGQFVAKYVGLNRDCSPRDTQVRAVVKTSEHCAAHDRVYTYWRGMVEQDTVNGDCGTVMVGIKPTVAILGLHQLGGSRNMAFAVKLTQSSLARARGFFTRPLIQASAPRISSNTVKKVVGPLRHRSPLRWLKEGSITVFGSFTGYIVRQRSQVRSTLCGEYIKNIRNWDVPFGRPDLSDWRPWHLAYKDTVNQENIASRSIIKQAVAGYVADVCAGLSEDDKANMRIISDHAAINGIARVQYLDKMNFNSSIGEPFNKSKKWFLTPAPTEEQPDAKMFDEEIMQRAADIEANYRKGIRACPVFSGQLKDEPRAQAKIDAGKVRVFTGAPGDWSFVVRKYLLSFVKVVQENKLLFEAAPGCVTQSLEWEKYREYLTKFGDDQIVAGDYGKFDKKMTAEFILAAYDAITQILKFAGWTDTDLLVVFGIAEDTAYAYINCHGDLVMTYGANPSGHPLTVIINSIVNALYLRYCYIKLNPTKECDTFKEKVTLLTYGDDNVMGVSKSIPWFNHTEMVRVLASIGVEYTMADKESVSRPYINISEVAFLKRTWRWDEDVGAYLCPLDEESIHKMLCVNIPSKTISEEAQMLEVMRSAVDEFFFYGRDRFEREVDFLKQVIATYRLTAEYDLKPFPTWEVLRERFWRASEGIYTKRLGVCYSRPE</sequence>
<evidence type="ECO:0000313" key="13">
    <source>
        <dbReference type="Proteomes" id="UP000297165"/>
    </source>
</evidence>
<dbReference type="EMBL" id="KF412901">
    <property type="protein sequence ID" value="AGZ83339.2"/>
    <property type="molecule type" value="Genomic_RNA"/>
</dbReference>
<protein>
    <submittedName>
        <fullName evidence="12">Gp1</fullName>
    </submittedName>
</protein>
<keyword evidence="4" id="KW-0548">Nucleotidyltransferase</keyword>
<dbReference type="InterPro" id="IPR043502">
    <property type="entry name" value="DNA/RNA_pol_sf"/>
</dbReference>
<dbReference type="Gene3D" id="3.30.70.270">
    <property type="match status" value="1"/>
</dbReference>
<evidence type="ECO:0000256" key="6">
    <source>
        <dbReference type="ARBA" id="ARBA00022801"/>
    </source>
</evidence>
<dbReference type="GeneID" id="40526630"/>
<dbReference type="GO" id="GO:0003968">
    <property type="term" value="F:RNA-directed RNA polymerase activity"/>
    <property type="evidence" value="ECO:0007669"/>
    <property type="project" value="UniProtKB-KW"/>
</dbReference>
<dbReference type="GO" id="GO:0005524">
    <property type="term" value="F:ATP binding"/>
    <property type="evidence" value="ECO:0007669"/>
    <property type="project" value="UniProtKB-KW"/>
</dbReference>
<dbReference type="RefSeq" id="YP_009666360.1">
    <property type="nucleotide sequence ID" value="NC_043518.1"/>
</dbReference>
<dbReference type="CDD" id="cd23195">
    <property type="entry name" value="Marnaviridae_RdRp"/>
    <property type="match status" value="1"/>
</dbReference>
<evidence type="ECO:0000256" key="8">
    <source>
        <dbReference type="ARBA" id="ARBA00022840"/>
    </source>
</evidence>
<dbReference type="SUPFAM" id="SSF52540">
    <property type="entry name" value="P-loop containing nucleoside triphosphate hydrolases"/>
    <property type="match status" value="1"/>
</dbReference>
<keyword evidence="3" id="KW-0808">Transferase</keyword>
<evidence type="ECO:0000259" key="10">
    <source>
        <dbReference type="PROSITE" id="PS50507"/>
    </source>
</evidence>
<dbReference type="Pfam" id="PF00910">
    <property type="entry name" value="RNA_helicase"/>
    <property type="match status" value="1"/>
</dbReference>
<evidence type="ECO:0000256" key="3">
    <source>
        <dbReference type="ARBA" id="ARBA00022679"/>
    </source>
</evidence>
<accession>U5Y451</accession>